<keyword evidence="3" id="KW-0503">Monooxygenase</keyword>
<organism evidence="3 4">
    <name type="scientific">Parabacteroides acidifaciens</name>
    <dbReference type="NCBI Taxonomy" id="2290935"/>
    <lineage>
        <taxon>Bacteria</taxon>
        <taxon>Pseudomonadati</taxon>
        <taxon>Bacteroidota</taxon>
        <taxon>Bacteroidia</taxon>
        <taxon>Bacteroidales</taxon>
        <taxon>Tannerellaceae</taxon>
        <taxon>Parabacteroides</taxon>
    </lineage>
</organism>
<evidence type="ECO:0000313" key="4">
    <source>
        <dbReference type="Proteomes" id="UP000256321"/>
    </source>
</evidence>
<dbReference type="Gene3D" id="3.30.70.100">
    <property type="match status" value="1"/>
</dbReference>
<protein>
    <submittedName>
        <fullName evidence="3">Antibiotic biosynthesis monooxygenase</fullName>
    </submittedName>
</protein>
<dbReference type="RefSeq" id="WP_115500546.1">
    <property type="nucleotide sequence ID" value="NZ_JACRTI010000044.1"/>
</dbReference>
<feature type="signal peptide" evidence="1">
    <location>
        <begin position="1"/>
        <end position="20"/>
    </location>
</feature>
<keyword evidence="3" id="KW-0560">Oxidoreductase</keyword>
<evidence type="ECO:0000259" key="2">
    <source>
        <dbReference type="PROSITE" id="PS51725"/>
    </source>
</evidence>
<sequence length="135" mass="15653">MKKNILIILSLMVASFHLSAQVVNTDKMLVRISEIEVYPQYLDEYLQYARTVGVTSVCEEPGVICIYPMQLKRDSCQIRILEIYASDEAYKHHIKTAHFQKYKTETLHMVKSLDLVDMDALAPATMLQIFKKMHK</sequence>
<dbReference type="PROSITE" id="PS51725">
    <property type="entry name" value="ABM"/>
    <property type="match status" value="1"/>
</dbReference>
<dbReference type="InterPro" id="IPR007138">
    <property type="entry name" value="ABM_dom"/>
</dbReference>
<accession>A0A3D8HCJ4</accession>
<feature type="chain" id="PRO_5017684143" evidence="1">
    <location>
        <begin position="21"/>
        <end position="135"/>
    </location>
</feature>
<dbReference type="EMBL" id="QREV01000044">
    <property type="protein sequence ID" value="RDU48247.1"/>
    <property type="molecule type" value="Genomic_DNA"/>
</dbReference>
<dbReference type="GO" id="GO:0004497">
    <property type="term" value="F:monooxygenase activity"/>
    <property type="evidence" value="ECO:0007669"/>
    <property type="project" value="UniProtKB-KW"/>
</dbReference>
<evidence type="ECO:0000313" key="3">
    <source>
        <dbReference type="EMBL" id="RDU48247.1"/>
    </source>
</evidence>
<comment type="caution">
    <text evidence="3">The sequence shown here is derived from an EMBL/GenBank/DDBJ whole genome shotgun (WGS) entry which is preliminary data.</text>
</comment>
<dbReference type="SUPFAM" id="SSF54909">
    <property type="entry name" value="Dimeric alpha+beta barrel"/>
    <property type="match status" value="1"/>
</dbReference>
<dbReference type="Proteomes" id="UP000256321">
    <property type="component" value="Unassembled WGS sequence"/>
</dbReference>
<name>A0A3D8HCJ4_9BACT</name>
<evidence type="ECO:0000256" key="1">
    <source>
        <dbReference type="SAM" id="SignalP"/>
    </source>
</evidence>
<feature type="domain" description="ABM" evidence="2">
    <location>
        <begin position="29"/>
        <end position="119"/>
    </location>
</feature>
<gene>
    <name evidence="3" type="ORF">DWU89_15545</name>
</gene>
<dbReference type="AlphaFoldDB" id="A0A3D8HCJ4"/>
<dbReference type="Pfam" id="PF03992">
    <property type="entry name" value="ABM"/>
    <property type="match status" value="1"/>
</dbReference>
<reference evidence="3 4" key="1">
    <citation type="submission" date="2018-07" db="EMBL/GenBank/DDBJ databases">
        <title>Parabacteroides acidifaciens nov. sp., isolated from human feces.</title>
        <authorList>
            <person name="Wang Y.J."/>
        </authorList>
    </citation>
    <scope>NUCLEOTIDE SEQUENCE [LARGE SCALE GENOMIC DNA]</scope>
    <source>
        <strain evidence="3 4">426-9</strain>
    </source>
</reference>
<keyword evidence="1" id="KW-0732">Signal</keyword>
<dbReference type="InterPro" id="IPR011008">
    <property type="entry name" value="Dimeric_a/b-barrel"/>
</dbReference>
<proteinExistence type="predicted"/>